<reference evidence="1 2" key="1">
    <citation type="journal article" date="2016" name="Nat. Commun.">
        <title>Thousands of microbial genomes shed light on interconnected biogeochemical processes in an aquifer system.</title>
        <authorList>
            <person name="Anantharaman K."/>
            <person name="Brown C.T."/>
            <person name="Hug L.A."/>
            <person name="Sharon I."/>
            <person name="Castelle C.J."/>
            <person name="Probst A.J."/>
            <person name="Thomas B.C."/>
            <person name="Singh A."/>
            <person name="Wilkins M.J."/>
            <person name="Karaoz U."/>
            <person name="Brodie E.L."/>
            <person name="Williams K.H."/>
            <person name="Hubbard S.S."/>
            <person name="Banfield J.F."/>
        </authorList>
    </citation>
    <scope>NUCLEOTIDE SEQUENCE [LARGE SCALE GENOMIC DNA]</scope>
</reference>
<dbReference type="Proteomes" id="UP000176814">
    <property type="component" value="Unassembled WGS sequence"/>
</dbReference>
<dbReference type="EMBL" id="MFUW01000021">
    <property type="protein sequence ID" value="OGI90122.1"/>
    <property type="molecule type" value="Genomic_DNA"/>
</dbReference>
<name>A0A1F6X7G8_9BACT</name>
<dbReference type="AlphaFoldDB" id="A0A1F6X7G8"/>
<accession>A0A1F6X7G8</accession>
<proteinExistence type="predicted"/>
<protein>
    <submittedName>
        <fullName evidence="1">Uncharacterized protein</fullName>
    </submittedName>
</protein>
<organism evidence="1 2">
    <name type="scientific">Candidatus Nomurabacteria bacterium RIFCSPLOWO2_01_FULL_40_15</name>
    <dbReference type="NCBI Taxonomy" id="1801772"/>
    <lineage>
        <taxon>Bacteria</taxon>
        <taxon>Candidatus Nomuraibacteriota</taxon>
    </lineage>
</organism>
<comment type="caution">
    <text evidence="1">The sequence shown here is derived from an EMBL/GenBank/DDBJ whole genome shotgun (WGS) entry which is preliminary data.</text>
</comment>
<evidence type="ECO:0000313" key="2">
    <source>
        <dbReference type="Proteomes" id="UP000176814"/>
    </source>
</evidence>
<gene>
    <name evidence="1" type="ORF">A2911_00455</name>
</gene>
<sequence>MSSEAKPFSDLVRESIEQEISRLQEHPESVVAAFNENERVARELALLEYLGKTARFLGERLGLESRINNDNQRPEIIDPETMKTRLSSDTPEYALGLEWGFDRKERSLKLVVADSGRQVRVIYQNTPVEDVDPYKDGELDYEGVHQIIGEFLFSKLESDFSRLRLTSEREIPAPVLA</sequence>
<evidence type="ECO:0000313" key="1">
    <source>
        <dbReference type="EMBL" id="OGI90122.1"/>
    </source>
</evidence>